<feature type="chain" id="PRO_5035215149" evidence="2">
    <location>
        <begin position="23"/>
        <end position="136"/>
    </location>
</feature>
<feature type="signal peptide" evidence="2">
    <location>
        <begin position="1"/>
        <end position="22"/>
    </location>
</feature>
<reference evidence="3" key="1">
    <citation type="journal article" date="2021" name="Evol. Appl.">
        <title>The genome of the Pyrenean desman and the effects of bottlenecks and inbreeding on the genomic landscape of an endangered species.</title>
        <authorList>
            <person name="Escoda L."/>
            <person name="Castresana J."/>
        </authorList>
    </citation>
    <scope>NUCLEOTIDE SEQUENCE</scope>
    <source>
        <strain evidence="3">IBE-C5619</strain>
    </source>
</reference>
<gene>
    <name evidence="3" type="ORF">J0S82_004109</name>
</gene>
<dbReference type="Proteomes" id="UP000700334">
    <property type="component" value="Unassembled WGS sequence"/>
</dbReference>
<keyword evidence="2" id="KW-0732">Signal</keyword>
<name>A0A8J6A5T1_GALPY</name>
<dbReference type="EMBL" id="JAGFMF010011724">
    <property type="protein sequence ID" value="KAG8514818.1"/>
    <property type="molecule type" value="Genomic_DNA"/>
</dbReference>
<dbReference type="OrthoDB" id="9838366at2759"/>
<protein>
    <submittedName>
        <fullName evidence="3">Psoriasis susceptibility 1 candidate gene 2 protein</fullName>
    </submittedName>
</protein>
<evidence type="ECO:0000256" key="2">
    <source>
        <dbReference type="SAM" id="SignalP"/>
    </source>
</evidence>
<evidence type="ECO:0000313" key="3">
    <source>
        <dbReference type="EMBL" id="KAG8514818.1"/>
    </source>
</evidence>
<dbReference type="Pfam" id="PF15356">
    <property type="entry name" value="SPR1"/>
    <property type="match status" value="1"/>
</dbReference>
<feature type="region of interest" description="Disordered" evidence="1">
    <location>
        <begin position="20"/>
        <end position="136"/>
    </location>
</feature>
<accession>A0A8J6A5T1</accession>
<dbReference type="AlphaFoldDB" id="A0A8J6A5T1"/>
<dbReference type="InterPro" id="IPR029271">
    <property type="entry name" value="SPR1"/>
</dbReference>
<keyword evidence="4" id="KW-1185">Reference proteome</keyword>
<evidence type="ECO:0000313" key="4">
    <source>
        <dbReference type="Proteomes" id="UP000700334"/>
    </source>
</evidence>
<feature type="compositionally biased region" description="Pro residues" evidence="1">
    <location>
        <begin position="80"/>
        <end position="116"/>
    </location>
</feature>
<dbReference type="PANTHER" id="PTHR31853">
    <property type="entry name" value="PSORIASIS SUSCEPTIBILITY 1 CANDIDATE GENE 2 PROTEIN"/>
    <property type="match status" value="1"/>
</dbReference>
<proteinExistence type="predicted"/>
<dbReference type="PANTHER" id="PTHR31853:SF1">
    <property type="entry name" value="PSORIASIS SUSCEPTIBILITY 1 CANDIDATE GENE 2 PROTEIN"/>
    <property type="match status" value="1"/>
</dbReference>
<comment type="caution">
    <text evidence="3">The sequence shown here is derived from an EMBL/GenBank/DDBJ whole genome shotgun (WGS) entry which is preliminary data.</text>
</comment>
<organism evidence="3 4">
    <name type="scientific">Galemys pyrenaicus</name>
    <name type="common">Iberian desman</name>
    <name type="synonym">Pyrenean desman</name>
    <dbReference type="NCBI Taxonomy" id="202257"/>
    <lineage>
        <taxon>Eukaryota</taxon>
        <taxon>Metazoa</taxon>
        <taxon>Chordata</taxon>
        <taxon>Craniata</taxon>
        <taxon>Vertebrata</taxon>
        <taxon>Euteleostomi</taxon>
        <taxon>Mammalia</taxon>
        <taxon>Eutheria</taxon>
        <taxon>Laurasiatheria</taxon>
        <taxon>Eulipotyphla</taxon>
        <taxon>Talpidae</taxon>
        <taxon>Galemys</taxon>
    </lineage>
</organism>
<sequence length="136" mass="14714">MMLNWKLLGILVLCLCMGGISASGDQPSQPPTEASEEEGSPTLPQGPPIPGDPWPGAPPLFEDPPPPGLNRPWRDLPEPAVWPPKPPTTNPPQPPRPDDPWPAGPQPPENPWPPGPEVDNGSQEEPDLDPPREEHR</sequence>
<feature type="compositionally biased region" description="Pro residues" evidence="1">
    <location>
        <begin position="44"/>
        <end position="69"/>
    </location>
</feature>
<evidence type="ECO:0000256" key="1">
    <source>
        <dbReference type="SAM" id="MobiDB-lite"/>
    </source>
</evidence>